<feature type="transmembrane region" description="Helical" evidence="8">
    <location>
        <begin position="86"/>
        <end position="108"/>
    </location>
</feature>
<keyword evidence="5 8" id="KW-1133">Transmembrane helix</keyword>
<organism evidence="9 10">
    <name type="scientific">Halomonas alimentaria</name>
    <dbReference type="NCBI Taxonomy" id="147248"/>
    <lineage>
        <taxon>Bacteria</taxon>
        <taxon>Pseudomonadati</taxon>
        <taxon>Pseudomonadota</taxon>
        <taxon>Gammaproteobacteria</taxon>
        <taxon>Oceanospirillales</taxon>
        <taxon>Halomonadaceae</taxon>
        <taxon>Halomonas</taxon>
    </lineage>
</organism>
<evidence type="ECO:0000256" key="3">
    <source>
        <dbReference type="ARBA" id="ARBA00022475"/>
    </source>
</evidence>
<evidence type="ECO:0000256" key="8">
    <source>
        <dbReference type="SAM" id="Phobius"/>
    </source>
</evidence>
<evidence type="ECO:0000313" key="10">
    <source>
        <dbReference type="Proteomes" id="UP000487929"/>
    </source>
</evidence>
<accession>A0A7X4W4Z5</accession>
<keyword evidence="10" id="KW-1185">Reference proteome</keyword>
<dbReference type="InterPro" id="IPR004254">
    <property type="entry name" value="AdipoR/HlyIII-related"/>
</dbReference>
<dbReference type="EMBL" id="WUTT01000001">
    <property type="protein sequence ID" value="NAW34434.1"/>
    <property type="molecule type" value="Genomic_DNA"/>
</dbReference>
<sequence length="222" mass="24312">MTQPSRDRESFSATEEWLHSISHGIGVLLSLAGITVLLVMASLAPHLDPWKLAGVGLYGTSLVLLYTASTLYHGVRDSRRKRLFQLLDHCAIYLLIAGTYTPFLLVNLRGPTGWALFVTVWGLALVGIACKLAWPHRFAALRVGIYLLMGWLILFAGGEMVERLSSAGLTLLVAGGLTYTLGVLFYAVRAIPFNHVIWHLFVLGGSILHYFAVYSAVLPFAA</sequence>
<protein>
    <submittedName>
        <fullName evidence="9">Hemolysin III family protein</fullName>
    </submittedName>
</protein>
<evidence type="ECO:0000256" key="1">
    <source>
        <dbReference type="ARBA" id="ARBA00004651"/>
    </source>
</evidence>
<feature type="transmembrane region" description="Helical" evidence="8">
    <location>
        <begin position="21"/>
        <end position="43"/>
    </location>
</feature>
<comment type="subcellular location">
    <subcellularLocation>
        <location evidence="1">Cell membrane</location>
        <topology evidence="1">Multi-pass membrane protein</topology>
    </subcellularLocation>
</comment>
<evidence type="ECO:0000256" key="5">
    <source>
        <dbReference type="ARBA" id="ARBA00022989"/>
    </source>
</evidence>
<comment type="caution">
    <text evidence="9">The sequence shown here is derived from an EMBL/GenBank/DDBJ whole genome shotgun (WGS) entry which is preliminary data.</text>
</comment>
<gene>
    <name evidence="9" type="ORF">GRB96_08380</name>
</gene>
<keyword evidence="6 8" id="KW-0472">Membrane</keyword>
<dbReference type="PANTHER" id="PTHR20855">
    <property type="entry name" value="ADIPOR/PROGESTIN RECEPTOR-RELATED"/>
    <property type="match status" value="1"/>
</dbReference>
<feature type="transmembrane region" description="Helical" evidence="8">
    <location>
        <begin position="55"/>
        <end position="74"/>
    </location>
</feature>
<feature type="transmembrane region" description="Helical" evidence="8">
    <location>
        <begin position="200"/>
        <end position="221"/>
    </location>
</feature>
<dbReference type="PANTHER" id="PTHR20855:SF3">
    <property type="entry name" value="LD03007P"/>
    <property type="match status" value="1"/>
</dbReference>
<dbReference type="Pfam" id="PF03006">
    <property type="entry name" value="HlyIII"/>
    <property type="match status" value="1"/>
</dbReference>
<feature type="transmembrane region" description="Helical" evidence="8">
    <location>
        <begin position="143"/>
        <end position="161"/>
    </location>
</feature>
<dbReference type="AlphaFoldDB" id="A0A7X4W4Z5"/>
<proteinExistence type="inferred from homology"/>
<dbReference type="GO" id="GO:0046872">
    <property type="term" value="F:metal ion binding"/>
    <property type="evidence" value="ECO:0007669"/>
    <property type="project" value="UniProtKB-KW"/>
</dbReference>
<keyword evidence="7" id="KW-0862">Zinc</keyword>
<evidence type="ECO:0000256" key="6">
    <source>
        <dbReference type="ARBA" id="ARBA00023136"/>
    </source>
</evidence>
<name>A0A7X4W4Z5_9GAMM</name>
<feature type="transmembrane region" description="Helical" evidence="8">
    <location>
        <begin position="167"/>
        <end position="188"/>
    </location>
</feature>
<feature type="transmembrane region" description="Helical" evidence="8">
    <location>
        <begin position="114"/>
        <end position="134"/>
    </location>
</feature>
<dbReference type="GO" id="GO:0005886">
    <property type="term" value="C:plasma membrane"/>
    <property type="evidence" value="ECO:0007669"/>
    <property type="project" value="UniProtKB-SubCell"/>
</dbReference>
<evidence type="ECO:0000256" key="7">
    <source>
        <dbReference type="PIRSR" id="PIRSR604254-1"/>
    </source>
</evidence>
<comment type="similarity">
    <text evidence="2">Belongs to the UPF0073 (Hly-III) family.</text>
</comment>
<feature type="binding site" evidence="7">
    <location>
        <position position="199"/>
    </location>
    <ligand>
        <name>Zn(2+)</name>
        <dbReference type="ChEBI" id="CHEBI:29105"/>
    </ligand>
</feature>
<keyword evidence="7" id="KW-0479">Metal-binding</keyword>
<evidence type="ECO:0000256" key="4">
    <source>
        <dbReference type="ARBA" id="ARBA00022692"/>
    </source>
</evidence>
<dbReference type="Proteomes" id="UP000487929">
    <property type="component" value="Unassembled WGS sequence"/>
</dbReference>
<evidence type="ECO:0000256" key="2">
    <source>
        <dbReference type="ARBA" id="ARBA00008488"/>
    </source>
</evidence>
<dbReference type="InterPro" id="IPR005744">
    <property type="entry name" value="Hy-lIII"/>
</dbReference>
<evidence type="ECO:0000313" key="9">
    <source>
        <dbReference type="EMBL" id="NAW34434.1"/>
    </source>
</evidence>
<reference evidence="9 10" key="1">
    <citation type="submission" date="2019-12" db="EMBL/GenBank/DDBJ databases">
        <title>Draft genome sequencing of Halomonas alimentaria DSM 15356.</title>
        <authorList>
            <person name="Pandiyan K."/>
            <person name="Kushwaha P."/>
            <person name="Gowdham M."/>
            <person name="Chakdar H."/>
            <person name="Singh A."/>
            <person name="Kumar M."/>
            <person name="Saxena A.K."/>
        </authorList>
    </citation>
    <scope>NUCLEOTIDE SEQUENCE [LARGE SCALE GENOMIC DNA]</scope>
    <source>
        <strain evidence="9 10">DSM 15356</strain>
    </source>
</reference>
<dbReference type="GO" id="GO:0140911">
    <property type="term" value="F:pore-forming activity"/>
    <property type="evidence" value="ECO:0007669"/>
    <property type="project" value="InterPro"/>
</dbReference>
<dbReference type="OrthoDB" id="9813689at2"/>
<dbReference type="RefSeq" id="WP_161431722.1">
    <property type="nucleotide sequence ID" value="NZ_WUTT01000001.1"/>
</dbReference>
<keyword evidence="3" id="KW-1003">Cell membrane</keyword>
<feature type="binding site" evidence="7">
    <location>
        <position position="73"/>
    </location>
    <ligand>
        <name>Zn(2+)</name>
        <dbReference type="ChEBI" id="CHEBI:29105"/>
    </ligand>
</feature>
<dbReference type="NCBIfam" id="TIGR01065">
    <property type="entry name" value="hlyIII"/>
    <property type="match status" value="1"/>
</dbReference>
<feature type="binding site" evidence="7">
    <location>
        <position position="195"/>
    </location>
    <ligand>
        <name>Zn(2+)</name>
        <dbReference type="ChEBI" id="CHEBI:29105"/>
    </ligand>
</feature>
<keyword evidence="4 8" id="KW-0812">Transmembrane</keyword>